<organism evidence="3 4">
    <name type="scientific">Alkalilimnicola ehrlichii (strain ATCC BAA-1101 / DSM 17681 / MLHE-1)</name>
    <dbReference type="NCBI Taxonomy" id="187272"/>
    <lineage>
        <taxon>Bacteria</taxon>
        <taxon>Pseudomonadati</taxon>
        <taxon>Pseudomonadota</taxon>
        <taxon>Gammaproteobacteria</taxon>
        <taxon>Chromatiales</taxon>
        <taxon>Ectothiorhodospiraceae</taxon>
        <taxon>Alkalilimnicola</taxon>
    </lineage>
</organism>
<dbReference type="SUPFAM" id="SSF48452">
    <property type="entry name" value="TPR-like"/>
    <property type="match status" value="1"/>
</dbReference>
<gene>
    <name evidence="3" type="ordered locus">Mlg_1460</name>
</gene>
<feature type="repeat" description="TPR" evidence="1">
    <location>
        <begin position="48"/>
        <end position="81"/>
    </location>
</feature>
<feature type="chain" id="PRO_5004167857" evidence="2">
    <location>
        <begin position="29"/>
        <end position="135"/>
    </location>
</feature>
<proteinExistence type="predicted"/>
<accession>Q0A8M8</accession>
<name>Q0A8M8_ALKEH</name>
<dbReference type="Gene3D" id="1.25.40.10">
    <property type="entry name" value="Tetratricopeptide repeat domain"/>
    <property type="match status" value="1"/>
</dbReference>
<reference evidence="4" key="1">
    <citation type="submission" date="2006-08" db="EMBL/GenBank/DDBJ databases">
        <title>Complete sequence of Alkalilimnicola ehrilichei MLHE-1.</title>
        <authorList>
            <person name="Copeland A."/>
            <person name="Lucas S."/>
            <person name="Lapidus A."/>
            <person name="Barry K."/>
            <person name="Detter J.C."/>
            <person name="Glavina del Rio T."/>
            <person name="Hammon N."/>
            <person name="Israni S."/>
            <person name="Dalin E."/>
            <person name="Tice H."/>
            <person name="Pitluck S."/>
            <person name="Sims D."/>
            <person name="Brettin T."/>
            <person name="Bruce D."/>
            <person name="Han C."/>
            <person name="Tapia R."/>
            <person name="Gilna P."/>
            <person name="Schmutz J."/>
            <person name="Larimer F."/>
            <person name="Land M."/>
            <person name="Hauser L."/>
            <person name="Kyrpides N."/>
            <person name="Mikhailova N."/>
            <person name="Oremland R.S."/>
            <person name="Hoeft S.E."/>
            <person name="Switzer-Blum J."/>
            <person name="Kulp T."/>
            <person name="King G."/>
            <person name="Tabita R."/>
            <person name="Witte B."/>
            <person name="Santini J.M."/>
            <person name="Basu P."/>
            <person name="Hollibaugh J.T."/>
            <person name="Xie G."/>
            <person name="Stolz J.F."/>
            <person name="Richardson P."/>
        </authorList>
    </citation>
    <scope>NUCLEOTIDE SEQUENCE [LARGE SCALE GENOMIC DNA]</scope>
    <source>
        <strain evidence="4">ATCC BAA-1101 / DSM 17681 / MLHE-1</strain>
    </source>
</reference>
<dbReference type="KEGG" id="aeh:Mlg_1460"/>
<dbReference type="HOGENOM" id="CLU_1881380_0_0_6"/>
<dbReference type="EMBL" id="CP000453">
    <property type="protein sequence ID" value="ABI56809.1"/>
    <property type="molecule type" value="Genomic_DNA"/>
</dbReference>
<keyword evidence="1" id="KW-0802">TPR repeat</keyword>
<evidence type="ECO:0000313" key="3">
    <source>
        <dbReference type="EMBL" id="ABI56809.1"/>
    </source>
</evidence>
<evidence type="ECO:0000313" key="4">
    <source>
        <dbReference type="Proteomes" id="UP000001962"/>
    </source>
</evidence>
<evidence type="ECO:0000256" key="1">
    <source>
        <dbReference type="PROSITE-ProRule" id="PRU00339"/>
    </source>
</evidence>
<sequence>MIKHQRRARSVLCLLSLGWLLAGCTTMAPAPAPLDGPAGAVPEAADEAPFWYRLGNHRVNRGDWPGAAAAYRQALVADPGHYRARHNLGLVHARLSAEALSEAAAADPRAPDPAPLLRALYRPWLNDGAERPATP</sequence>
<dbReference type="eggNOG" id="COG0457">
    <property type="taxonomic scope" value="Bacteria"/>
</dbReference>
<dbReference type="OrthoDB" id="5758047at2"/>
<dbReference type="InterPro" id="IPR011990">
    <property type="entry name" value="TPR-like_helical_dom_sf"/>
</dbReference>
<dbReference type="InterPro" id="IPR019734">
    <property type="entry name" value="TPR_rpt"/>
</dbReference>
<feature type="signal peptide" evidence="2">
    <location>
        <begin position="1"/>
        <end position="28"/>
    </location>
</feature>
<dbReference type="Proteomes" id="UP000001962">
    <property type="component" value="Chromosome"/>
</dbReference>
<dbReference type="PROSITE" id="PS51257">
    <property type="entry name" value="PROKAR_LIPOPROTEIN"/>
    <property type="match status" value="1"/>
</dbReference>
<protein>
    <submittedName>
        <fullName evidence="3">Tetratricopeptide TPR_2 repeat protein</fullName>
    </submittedName>
</protein>
<keyword evidence="4" id="KW-1185">Reference proteome</keyword>
<dbReference type="RefSeq" id="WP_011629204.1">
    <property type="nucleotide sequence ID" value="NC_008340.1"/>
</dbReference>
<dbReference type="PROSITE" id="PS50005">
    <property type="entry name" value="TPR"/>
    <property type="match status" value="1"/>
</dbReference>
<keyword evidence="2" id="KW-0732">Signal</keyword>
<dbReference type="AlphaFoldDB" id="Q0A8M8"/>
<evidence type="ECO:0000256" key="2">
    <source>
        <dbReference type="SAM" id="SignalP"/>
    </source>
</evidence>
<dbReference type="Pfam" id="PF13428">
    <property type="entry name" value="TPR_14"/>
    <property type="match status" value="1"/>
</dbReference>